<dbReference type="RefSeq" id="WP_259436574.1">
    <property type="nucleotide sequence ID" value="NZ_CP103866.1"/>
</dbReference>
<accession>A0ABY5U763</accession>
<gene>
    <name evidence="1" type="ORF">NYR52_07045</name>
</gene>
<reference evidence="1" key="1">
    <citation type="submission" date="2022-08" db="EMBL/GenBank/DDBJ databases">
        <title>The complete genome sequence of the thermophilic bacterium Laceyella sacchari FBKL4.010 reveals the basis for tetramethylpyrazine biosynthesis in Moutai-flavor Daqu.</title>
        <authorList>
            <person name="Li D."/>
            <person name="Huang W."/>
            <person name="Wang C."/>
            <person name="Qiu S."/>
        </authorList>
    </citation>
    <scope>NUCLEOTIDE SEQUENCE</scope>
    <source>
        <strain evidence="1">FBKL4.014</strain>
    </source>
</reference>
<name>A0ABY5U763_LACSH</name>
<evidence type="ECO:0000313" key="1">
    <source>
        <dbReference type="EMBL" id="UWE04870.1"/>
    </source>
</evidence>
<organism evidence="1 2">
    <name type="scientific">Laceyella sacchari</name>
    <name type="common">Thermoactinomyces thalpophilus</name>
    <dbReference type="NCBI Taxonomy" id="37482"/>
    <lineage>
        <taxon>Bacteria</taxon>
        <taxon>Bacillati</taxon>
        <taxon>Bacillota</taxon>
        <taxon>Bacilli</taxon>
        <taxon>Bacillales</taxon>
        <taxon>Thermoactinomycetaceae</taxon>
        <taxon>Laceyella</taxon>
    </lineage>
</organism>
<dbReference type="Proteomes" id="UP001058650">
    <property type="component" value="Chromosome"/>
</dbReference>
<sequence>MTKWEAVKQLATDEDIQRIEEFVGQRLPRACLVNPS</sequence>
<evidence type="ECO:0000313" key="2">
    <source>
        <dbReference type="Proteomes" id="UP001058650"/>
    </source>
</evidence>
<proteinExistence type="predicted"/>
<dbReference type="EMBL" id="CP103866">
    <property type="protein sequence ID" value="UWE04870.1"/>
    <property type="molecule type" value="Genomic_DNA"/>
</dbReference>
<protein>
    <submittedName>
        <fullName evidence="1">SMI1/KNR4 family protein</fullName>
    </submittedName>
</protein>
<keyword evidence="2" id="KW-1185">Reference proteome</keyword>